<accession>A0ABV9Y7D4</accession>
<protein>
    <submittedName>
        <fullName evidence="1">Uncharacterized protein</fullName>
    </submittedName>
</protein>
<name>A0ABV9Y7D4_9PSEU</name>
<organism evidence="1 2">
    <name type="scientific">Saccharothrix xinjiangensis</name>
    <dbReference type="NCBI Taxonomy" id="204798"/>
    <lineage>
        <taxon>Bacteria</taxon>
        <taxon>Bacillati</taxon>
        <taxon>Actinomycetota</taxon>
        <taxon>Actinomycetes</taxon>
        <taxon>Pseudonocardiales</taxon>
        <taxon>Pseudonocardiaceae</taxon>
        <taxon>Saccharothrix</taxon>
    </lineage>
</organism>
<gene>
    <name evidence="1" type="ORF">ACFPFM_32725</name>
</gene>
<keyword evidence="2" id="KW-1185">Reference proteome</keyword>
<comment type="caution">
    <text evidence="1">The sequence shown here is derived from an EMBL/GenBank/DDBJ whole genome shotgun (WGS) entry which is preliminary data.</text>
</comment>
<evidence type="ECO:0000313" key="2">
    <source>
        <dbReference type="Proteomes" id="UP001595833"/>
    </source>
</evidence>
<sequence length="60" mass="6178">MTHLRQRPFRELAGLVLTAAVLGAERVLALCAGLGARGSSSSGNDDRWDSALLGGPAVLC</sequence>
<proteinExistence type="predicted"/>
<reference evidence="2" key="1">
    <citation type="journal article" date="2019" name="Int. J. Syst. Evol. Microbiol.">
        <title>The Global Catalogue of Microorganisms (GCM) 10K type strain sequencing project: providing services to taxonomists for standard genome sequencing and annotation.</title>
        <authorList>
            <consortium name="The Broad Institute Genomics Platform"/>
            <consortium name="The Broad Institute Genome Sequencing Center for Infectious Disease"/>
            <person name="Wu L."/>
            <person name="Ma J."/>
        </authorList>
    </citation>
    <scope>NUCLEOTIDE SEQUENCE [LARGE SCALE GENOMIC DNA]</scope>
    <source>
        <strain evidence="2">KCTC 12848</strain>
    </source>
</reference>
<evidence type="ECO:0000313" key="1">
    <source>
        <dbReference type="EMBL" id="MFC5058501.1"/>
    </source>
</evidence>
<dbReference type="RefSeq" id="WP_344041184.1">
    <property type="nucleotide sequence ID" value="NZ_BAAAKE010000027.1"/>
</dbReference>
<dbReference type="EMBL" id="JBHSJB010000032">
    <property type="protein sequence ID" value="MFC5058501.1"/>
    <property type="molecule type" value="Genomic_DNA"/>
</dbReference>
<dbReference type="Proteomes" id="UP001595833">
    <property type="component" value="Unassembled WGS sequence"/>
</dbReference>